<dbReference type="InterPro" id="IPR013785">
    <property type="entry name" value="Aldolase_TIM"/>
</dbReference>
<dbReference type="OrthoDB" id="194683at2"/>
<comment type="caution">
    <text evidence="4">The sequence shown here is derived from an EMBL/GenBank/DDBJ whole genome shotgun (WGS) entry which is preliminary data.</text>
</comment>
<feature type="domain" description="Thiamine phosphate synthase/TenI" evidence="3">
    <location>
        <begin position="3"/>
        <end position="176"/>
    </location>
</feature>
<dbReference type="EMBL" id="SSNZ01000007">
    <property type="protein sequence ID" value="THF48804.1"/>
    <property type="molecule type" value="Genomic_DNA"/>
</dbReference>
<dbReference type="Pfam" id="PF02581">
    <property type="entry name" value="TMP-TENI"/>
    <property type="match status" value="1"/>
</dbReference>
<dbReference type="PANTHER" id="PTHR20857:SF15">
    <property type="entry name" value="THIAMINE-PHOSPHATE SYNTHASE"/>
    <property type="match status" value="1"/>
</dbReference>
<dbReference type="SUPFAM" id="SSF51391">
    <property type="entry name" value="Thiamin phosphate synthase"/>
    <property type="match status" value="1"/>
</dbReference>
<evidence type="ECO:0000313" key="5">
    <source>
        <dbReference type="Proteomes" id="UP000307507"/>
    </source>
</evidence>
<keyword evidence="5" id="KW-1185">Reference proteome</keyword>
<dbReference type="GO" id="GO:0004789">
    <property type="term" value="F:thiamine-phosphate diphosphorylase activity"/>
    <property type="evidence" value="ECO:0007669"/>
    <property type="project" value="TreeGrafter"/>
</dbReference>
<dbReference type="CDD" id="cd00564">
    <property type="entry name" value="TMP_TenI"/>
    <property type="match status" value="1"/>
</dbReference>
<dbReference type="RefSeq" id="WP_136403797.1">
    <property type="nucleotide sequence ID" value="NZ_SSNZ01000007.1"/>
</dbReference>
<gene>
    <name evidence="4" type="ORF">E6C50_13715</name>
</gene>
<organism evidence="4 5">
    <name type="scientific">Flavobacterium supellecticarium</name>
    <dbReference type="NCBI Taxonomy" id="2565924"/>
    <lineage>
        <taxon>Bacteria</taxon>
        <taxon>Pseudomonadati</taxon>
        <taxon>Bacteroidota</taxon>
        <taxon>Flavobacteriia</taxon>
        <taxon>Flavobacteriales</taxon>
        <taxon>Flavobacteriaceae</taxon>
        <taxon>Flavobacterium</taxon>
    </lineage>
</organism>
<name>A0A4S3ZT91_9FLAO</name>
<dbReference type="InterPro" id="IPR036206">
    <property type="entry name" value="ThiamineP_synth_sf"/>
</dbReference>
<dbReference type="PANTHER" id="PTHR20857">
    <property type="entry name" value="THIAMINE-PHOSPHATE PYROPHOSPHORYLASE"/>
    <property type="match status" value="1"/>
</dbReference>
<evidence type="ECO:0000313" key="4">
    <source>
        <dbReference type="EMBL" id="THF48804.1"/>
    </source>
</evidence>
<accession>A0A4S3ZT91</accession>
<evidence type="ECO:0000256" key="1">
    <source>
        <dbReference type="ARBA" id="ARBA00004948"/>
    </source>
</evidence>
<proteinExistence type="predicted"/>
<dbReference type="AlphaFoldDB" id="A0A4S3ZT91"/>
<reference evidence="4 5" key="1">
    <citation type="submission" date="2019-04" db="EMBL/GenBank/DDBJ databases">
        <title>Flavobacterium sp. nov. isolated from construction timber.</title>
        <authorList>
            <person name="Lin S.-Y."/>
            <person name="Chang C.-T."/>
            <person name="Young C.-C."/>
        </authorList>
    </citation>
    <scope>NUCLEOTIDE SEQUENCE [LARGE SCALE GENOMIC DNA]</scope>
    <source>
        <strain evidence="4 5">CC-CTC003</strain>
    </source>
</reference>
<evidence type="ECO:0000259" key="3">
    <source>
        <dbReference type="Pfam" id="PF02581"/>
    </source>
</evidence>
<dbReference type="InterPro" id="IPR022998">
    <property type="entry name" value="ThiamineP_synth_TenI"/>
</dbReference>
<keyword evidence="2" id="KW-0784">Thiamine biosynthesis</keyword>
<comment type="pathway">
    <text evidence="1">Cofactor biosynthesis; thiamine diphosphate biosynthesis.</text>
</comment>
<dbReference type="Gene3D" id="3.20.20.70">
    <property type="entry name" value="Aldolase class I"/>
    <property type="match status" value="1"/>
</dbReference>
<sequence length="201" mass="23082">MIVITSPDSVTNEFEIISEMFQEGLSLLHIRKPDLSITETQRYLDQTPVAFRDRLVLHQHHKLAAAFGINRFHIKKQDREQFTPDRFSKPVSCYYSTGTHTIEEFSNLQDLYTYAFLSPVFESISKPGYQSSENLLETVKSRTNSNTKRIALGGITISNMALAMENGFDDIALLGTIWNSTDPIKNFRECLQHYRIITNKN</sequence>
<dbReference type="Proteomes" id="UP000307507">
    <property type="component" value="Unassembled WGS sequence"/>
</dbReference>
<dbReference type="GO" id="GO:0009228">
    <property type="term" value="P:thiamine biosynthetic process"/>
    <property type="evidence" value="ECO:0007669"/>
    <property type="project" value="UniProtKB-KW"/>
</dbReference>
<dbReference type="GO" id="GO:0005737">
    <property type="term" value="C:cytoplasm"/>
    <property type="evidence" value="ECO:0007669"/>
    <property type="project" value="TreeGrafter"/>
</dbReference>
<protein>
    <submittedName>
        <fullName evidence="4">Thiamine phosphate synthase</fullName>
    </submittedName>
</protein>
<evidence type="ECO:0000256" key="2">
    <source>
        <dbReference type="ARBA" id="ARBA00022977"/>
    </source>
</evidence>